<evidence type="ECO:0000259" key="6">
    <source>
        <dbReference type="Pfam" id="PF08281"/>
    </source>
</evidence>
<accession>E4T579</accession>
<organism evidence="7 8">
    <name type="scientific">Paludibacter propionicigenes (strain DSM 17365 / JCM 13257 / WB4)</name>
    <dbReference type="NCBI Taxonomy" id="694427"/>
    <lineage>
        <taxon>Bacteria</taxon>
        <taxon>Pseudomonadati</taxon>
        <taxon>Bacteroidota</taxon>
        <taxon>Bacteroidia</taxon>
        <taxon>Bacteroidales</taxon>
        <taxon>Paludibacteraceae</taxon>
        <taxon>Paludibacter</taxon>
    </lineage>
</organism>
<dbReference type="InterPro" id="IPR014284">
    <property type="entry name" value="RNA_pol_sigma-70_dom"/>
</dbReference>
<dbReference type="SUPFAM" id="SSF88946">
    <property type="entry name" value="Sigma2 domain of RNA polymerase sigma factors"/>
    <property type="match status" value="1"/>
</dbReference>
<evidence type="ECO:0000256" key="2">
    <source>
        <dbReference type="ARBA" id="ARBA00023015"/>
    </source>
</evidence>
<dbReference type="Gene3D" id="1.10.10.10">
    <property type="entry name" value="Winged helix-like DNA-binding domain superfamily/Winged helix DNA-binding domain"/>
    <property type="match status" value="1"/>
</dbReference>
<dbReference type="HOGENOM" id="CLU_047691_3_2_10"/>
<protein>
    <submittedName>
        <fullName evidence="7">RNA polymerase, sigma-24 subunit, ECF subfamily</fullName>
    </submittedName>
</protein>
<feature type="domain" description="RNA polymerase sigma factor 70 region 4 type 2" evidence="6">
    <location>
        <begin position="124"/>
        <end position="173"/>
    </location>
</feature>
<dbReference type="InterPro" id="IPR013324">
    <property type="entry name" value="RNA_pol_sigma_r3/r4-like"/>
</dbReference>
<keyword evidence="2" id="KW-0805">Transcription regulation</keyword>
<dbReference type="InterPro" id="IPR007627">
    <property type="entry name" value="RNA_pol_sigma70_r2"/>
</dbReference>
<keyword evidence="3" id="KW-0731">Sigma factor</keyword>
<dbReference type="GO" id="GO:0003677">
    <property type="term" value="F:DNA binding"/>
    <property type="evidence" value="ECO:0007669"/>
    <property type="project" value="InterPro"/>
</dbReference>
<evidence type="ECO:0000256" key="3">
    <source>
        <dbReference type="ARBA" id="ARBA00023082"/>
    </source>
</evidence>
<gene>
    <name evidence="7" type="ordered locus">Palpr_1734</name>
</gene>
<dbReference type="RefSeq" id="WP_013445242.1">
    <property type="nucleotide sequence ID" value="NC_014734.1"/>
</dbReference>
<dbReference type="OrthoDB" id="1056775at2"/>
<dbReference type="CDD" id="cd06171">
    <property type="entry name" value="Sigma70_r4"/>
    <property type="match status" value="1"/>
</dbReference>
<name>E4T579_PALPW</name>
<evidence type="ECO:0000313" key="8">
    <source>
        <dbReference type="Proteomes" id="UP000008718"/>
    </source>
</evidence>
<dbReference type="InterPro" id="IPR013325">
    <property type="entry name" value="RNA_pol_sigma_r2"/>
</dbReference>
<dbReference type="Proteomes" id="UP000008718">
    <property type="component" value="Chromosome"/>
</dbReference>
<feature type="domain" description="RNA polymerase sigma-70 region 2" evidence="5">
    <location>
        <begin position="29"/>
        <end position="94"/>
    </location>
</feature>
<dbReference type="SUPFAM" id="SSF88659">
    <property type="entry name" value="Sigma3 and sigma4 domains of RNA polymerase sigma factors"/>
    <property type="match status" value="1"/>
</dbReference>
<evidence type="ECO:0000313" key="7">
    <source>
        <dbReference type="EMBL" id="ADQ79873.1"/>
    </source>
</evidence>
<dbReference type="InterPro" id="IPR036388">
    <property type="entry name" value="WH-like_DNA-bd_sf"/>
</dbReference>
<dbReference type="STRING" id="694427.Palpr_1734"/>
<reference key="1">
    <citation type="submission" date="2010-11" db="EMBL/GenBank/DDBJ databases">
        <title>The complete genome of Paludibacter propionicigenes DSM 17365.</title>
        <authorList>
            <consortium name="US DOE Joint Genome Institute (JGI-PGF)"/>
            <person name="Lucas S."/>
            <person name="Copeland A."/>
            <person name="Lapidus A."/>
            <person name="Bruce D."/>
            <person name="Goodwin L."/>
            <person name="Pitluck S."/>
            <person name="Kyrpides N."/>
            <person name="Mavromatis K."/>
            <person name="Ivanova N."/>
            <person name="Munk A.C."/>
            <person name="Brettin T."/>
            <person name="Detter J.C."/>
            <person name="Han C."/>
            <person name="Tapia R."/>
            <person name="Land M."/>
            <person name="Hauser L."/>
            <person name="Markowitz V."/>
            <person name="Cheng J.-F."/>
            <person name="Hugenholtz P."/>
            <person name="Woyke T."/>
            <person name="Wu D."/>
            <person name="Gronow S."/>
            <person name="Wellnitz S."/>
            <person name="Brambilla E."/>
            <person name="Klenk H.-P."/>
            <person name="Eisen J.A."/>
        </authorList>
    </citation>
    <scope>NUCLEOTIDE SEQUENCE</scope>
    <source>
        <strain>WB4</strain>
    </source>
</reference>
<dbReference type="GO" id="GO:0016987">
    <property type="term" value="F:sigma factor activity"/>
    <property type="evidence" value="ECO:0007669"/>
    <property type="project" value="UniProtKB-KW"/>
</dbReference>
<proteinExistence type="inferred from homology"/>
<dbReference type="Pfam" id="PF04542">
    <property type="entry name" value="Sigma70_r2"/>
    <property type="match status" value="1"/>
</dbReference>
<dbReference type="InterPro" id="IPR013249">
    <property type="entry name" value="RNA_pol_sigma70_r4_t2"/>
</dbReference>
<dbReference type="PANTHER" id="PTHR43133:SF46">
    <property type="entry name" value="RNA POLYMERASE SIGMA-70 FACTOR ECF SUBFAMILY"/>
    <property type="match status" value="1"/>
</dbReference>
<dbReference type="EMBL" id="CP002345">
    <property type="protein sequence ID" value="ADQ79873.1"/>
    <property type="molecule type" value="Genomic_DNA"/>
</dbReference>
<comment type="similarity">
    <text evidence="1">Belongs to the sigma-70 factor family. ECF subfamily.</text>
</comment>
<dbReference type="AlphaFoldDB" id="E4T579"/>
<dbReference type="PANTHER" id="PTHR43133">
    <property type="entry name" value="RNA POLYMERASE ECF-TYPE SIGMA FACTO"/>
    <property type="match status" value="1"/>
</dbReference>
<dbReference type="Pfam" id="PF08281">
    <property type="entry name" value="Sigma70_r4_2"/>
    <property type="match status" value="1"/>
</dbReference>
<dbReference type="KEGG" id="ppn:Palpr_1734"/>
<dbReference type="InterPro" id="IPR039425">
    <property type="entry name" value="RNA_pol_sigma-70-like"/>
</dbReference>
<evidence type="ECO:0000256" key="1">
    <source>
        <dbReference type="ARBA" id="ARBA00010641"/>
    </source>
</evidence>
<dbReference type="NCBIfam" id="TIGR02937">
    <property type="entry name" value="sigma70-ECF"/>
    <property type="match status" value="1"/>
</dbReference>
<reference evidence="7 8" key="2">
    <citation type="journal article" date="2011" name="Stand. Genomic Sci.">
        <title>Complete genome sequence of Paludibacter propionicigenes type strain (WB4).</title>
        <authorList>
            <person name="Gronow S."/>
            <person name="Munk C."/>
            <person name="Lapidus A."/>
            <person name="Nolan M."/>
            <person name="Lucas S."/>
            <person name="Hammon N."/>
            <person name="Deshpande S."/>
            <person name="Cheng J.F."/>
            <person name="Tapia R."/>
            <person name="Han C."/>
            <person name="Goodwin L."/>
            <person name="Pitluck S."/>
            <person name="Liolios K."/>
            <person name="Ivanova N."/>
            <person name="Mavromatis K."/>
            <person name="Mikhailova N."/>
            <person name="Pati A."/>
            <person name="Chen A."/>
            <person name="Palaniappan K."/>
            <person name="Land M."/>
            <person name="Hauser L."/>
            <person name="Chang Y.J."/>
            <person name="Jeffries C.D."/>
            <person name="Brambilla E."/>
            <person name="Rohde M."/>
            <person name="Goker M."/>
            <person name="Detter J.C."/>
            <person name="Woyke T."/>
            <person name="Bristow J."/>
            <person name="Eisen J.A."/>
            <person name="Markowitz V."/>
            <person name="Hugenholtz P."/>
            <person name="Kyrpides N.C."/>
            <person name="Klenk H.P."/>
        </authorList>
    </citation>
    <scope>NUCLEOTIDE SEQUENCE [LARGE SCALE GENOMIC DNA]</scope>
    <source>
        <strain evidence="8">DSM 17365 / JCM 13257 / WB4</strain>
    </source>
</reference>
<dbReference type="GO" id="GO:0006352">
    <property type="term" value="P:DNA-templated transcription initiation"/>
    <property type="evidence" value="ECO:0007669"/>
    <property type="project" value="InterPro"/>
</dbReference>
<evidence type="ECO:0000259" key="5">
    <source>
        <dbReference type="Pfam" id="PF04542"/>
    </source>
</evidence>
<evidence type="ECO:0000256" key="4">
    <source>
        <dbReference type="ARBA" id="ARBA00023163"/>
    </source>
</evidence>
<dbReference type="eggNOG" id="COG1595">
    <property type="taxonomic scope" value="Bacteria"/>
</dbReference>
<keyword evidence="8" id="KW-1185">Reference proteome</keyword>
<sequence length="193" mass="22035">MELRTAITDEQQLIAGCKAGKSWAQKRVYELHAPAMMSVCVRYVNDRETARDLLQDGFIKLFTKIDSYSGTGSFGGWIRRIFVTTALEYLRQNDALKQSESIEEYSNYIENNDVGVLEKISVDDLMACISELSDGYRIIFNLYAIEGYSHAEIAEILNIAEATSRSQFMRARRILQKNVQSLIGQDHAKQYKQ</sequence>
<dbReference type="Gene3D" id="1.10.1740.10">
    <property type="match status" value="1"/>
</dbReference>
<keyword evidence="4" id="KW-0804">Transcription</keyword>